<dbReference type="GO" id="GO:1901982">
    <property type="term" value="F:maltose binding"/>
    <property type="evidence" value="ECO:0007669"/>
    <property type="project" value="TreeGrafter"/>
</dbReference>
<dbReference type="PROSITE" id="PS51318">
    <property type="entry name" value="TAT"/>
    <property type="match status" value="1"/>
</dbReference>
<keyword evidence="6" id="KW-1185">Reference proteome</keyword>
<evidence type="ECO:0000256" key="3">
    <source>
        <dbReference type="ARBA" id="ARBA00022729"/>
    </source>
</evidence>
<dbReference type="AlphaFoldDB" id="A0A4U3MRQ5"/>
<dbReference type="PANTHER" id="PTHR30061">
    <property type="entry name" value="MALTOSE-BINDING PERIPLASMIC PROTEIN"/>
    <property type="match status" value="1"/>
</dbReference>
<reference evidence="5 6" key="1">
    <citation type="submission" date="2019-04" db="EMBL/GenBank/DDBJ databases">
        <title>Herbidospora sp. NEAU-GS14.nov., a novel actinomycete isolated from soil.</title>
        <authorList>
            <person name="Han L."/>
        </authorList>
    </citation>
    <scope>NUCLEOTIDE SEQUENCE [LARGE SCALE GENOMIC DNA]</scope>
    <source>
        <strain evidence="5 6">NEAU-GS14</strain>
    </source>
</reference>
<dbReference type="EMBL" id="SZQA01000001">
    <property type="protein sequence ID" value="TKK91602.1"/>
    <property type="molecule type" value="Genomic_DNA"/>
</dbReference>
<dbReference type="RefSeq" id="WP_137245288.1">
    <property type="nucleotide sequence ID" value="NZ_SZQA01000001.1"/>
</dbReference>
<keyword evidence="2" id="KW-0813">Transport</keyword>
<dbReference type="InterPro" id="IPR006311">
    <property type="entry name" value="TAT_signal"/>
</dbReference>
<dbReference type="PROSITE" id="PS51257">
    <property type="entry name" value="PROKAR_LIPOPROTEIN"/>
    <property type="match status" value="1"/>
</dbReference>
<evidence type="ECO:0000256" key="4">
    <source>
        <dbReference type="SAM" id="SignalP"/>
    </source>
</evidence>
<dbReference type="SUPFAM" id="SSF53850">
    <property type="entry name" value="Periplasmic binding protein-like II"/>
    <property type="match status" value="1"/>
</dbReference>
<dbReference type="Gene3D" id="3.40.190.10">
    <property type="entry name" value="Periplasmic binding protein-like II"/>
    <property type="match status" value="1"/>
</dbReference>
<evidence type="ECO:0000256" key="1">
    <source>
        <dbReference type="ARBA" id="ARBA00008520"/>
    </source>
</evidence>
<keyword evidence="3 4" id="KW-0732">Signal</keyword>
<dbReference type="PANTHER" id="PTHR30061:SF50">
    <property type="entry name" value="MALTOSE_MALTODEXTRIN-BINDING PERIPLASMIC PROTEIN"/>
    <property type="match status" value="1"/>
</dbReference>
<proteinExistence type="inferred from homology"/>
<dbReference type="CDD" id="cd13585">
    <property type="entry name" value="PBP2_TMBP_like"/>
    <property type="match status" value="1"/>
</dbReference>
<sequence length="444" mass="46575">MNFNRRQFLRAAGMTAAGVAATSALAACGGGDAGTSAPAAAASAGAATGDLTFSVWGSDAEMAAFNTIARAFEKANSGVKVKVEQLPYDQMRTTLDARLQSGQGPDLFRVTYNDIGIYSSQGVLADLSATIGADSGQFIDALWAGVQYEGKPYGVPHHTDTSAILYNKAHFEKAGITDVPTTLDTAWTWEQFLEVAEKLKAAGTGATAPFGVNWQQYGAYRWFNWLWQAGGKALGPDGKSVVFDSPQARQTLEFTKSFYDKGLMPKNMMVKTANSPDLVFGSGKISMAFVGDFLLPDISKTAKGIEIGATFLPKGPGGAASDLGGNAVAVTTQSKAPEAAAAFAKFLAEPANMQLFCEQTTVLPARKDLADAKLNYAVSPDLMPVFQQQATTMPADLVQFVTLPGFSGVNDALVQNLEGYFTGGQSADDTVGAIGTAIEKALSA</sequence>
<evidence type="ECO:0000313" key="5">
    <source>
        <dbReference type="EMBL" id="TKK91602.1"/>
    </source>
</evidence>
<accession>A0A4U3MRQ5</accession>
<feature type="chain" id="PRO_5020412279" evidence="4">
    <location>
        <begin position="27"/>
        <end position="444"/>
    </location>
</feature>
<dbReference type="GO" id="GO:0015768">
    <property type="term" value="P:maltose transport"/>
    <property type="evidence" value="ECO:0007669"/>
    <property type="project" value="TreeGrafter"/>
</dbReference>
<dbReference type="OrthoDB" id="2515880at2"/>
<comment type="similarity">
    <text evidence="1">Belongs to the bacterial solute-binding protein 1 family.</text>
</comment>
<name>A0A4U3MRQ5_9ACTN</name>
<dbReference type="InterPro" id="IPR006059">
    <property type="entry name" value="SBP"/>
</dbReference>
<dbReference type="Proteomes" id="UP000308705">
    <property type="component" value="Unassembled WGS sequence"/>
</dbReference>
<feature type="signal peptide" evidence="4">
    <location>
        <begin position="1"/>
        <end position="26"/>
    </location>
</feature>
<comment type="caution">
    <text evidence="5">The sequence shown here is derived from an EMBL/GenBank/DDBJ whole genome shotgun (WGS) entry which is preliminary data.</text>
</comment>
<organism evidence="5 6">
    <name type="scientific">Herbidospora galbida</name>
    <dbReference type="NCBI Taxonomy" id="2575442"/>
    <lineage>
        <taxon>Bacteria</taxon>
        <taxon>Bacillati</taxon>
        <taxon>Actinomycetota</taxon>
        <taxon>Actinomycetes</taxon>
        <taxon>Streptosporangiales</taxon>
        <taxon>Streptosporangiaceae</taxon>
        <taxon>Herbidospora</taxon>
    </lineage>
</organism>
<gene>
    <name evidence="5" type="ORF">FDA94_02160</name>
</gene>
<protein>
    <submittedName>
        <fullName evidence="5">Sugar ABC transporter substrate-binding protein</fullName>
    </submittedName>
</protein>
<dbReference type="Pfam" id="PF01547">
    <property type="entry name" value="SBP_bac_1"/>
    <property type="match status" value="1"/>
</dbReference>
<dbReference type="GO" id="GO:0042956">
    <property type="term" value="P:maltodextrin transmembrane transport"/>
    <property type="evidence" value="ECO:0007669"/>
    <property type="project" value="TreeGrafter"/>
</dbReference>
<dbReference type="GO" id="GO:0055052">
    <property type="term" value="C:ATP-binding cassette (ABC) transporter complex, substrate-binding subunit-containing"/>
    <property type="evidence" value="ECO:0007669"/>
    <property type="project" value="TreeGrafter"/>
</dbReference>
<evidence type="ECO:0000313" key="6">
    <source>
        <dbReference type="Proteomes" id="UP000308705"/>
    </source>
</evidence>
<evidence type="ECO:0000256" key="2">
    <source>
        <dbReference type="ARBA" id="ARBA00022448"/>
    </source>
</evidence>